<accession>W6PYT5</accession>
<keyword evidence="2" id="KW-1185">Reference proteome</keyword>
<dbReference type="AlphaFoldDB" id="W6PYT5"/>
<evidence type="ECO:0000313" key="1">
    <source>
        <dbReference type="EMBL" id="CDM29180.1"/>
    </source>
</evidence>
<gene>
    <name evidence="1" type="ORF">PROQFM164_S01g002992</name>
</gene>
<dbReference type="Proteomes" id="UP000030686">
    <property type="component" value="Unassembled WGS sequence"/>
</dbReference>
<dbReference type="OrthoDB" id="4465702at2759"/>
<evidence type="ECO:0000313" key="2">
    <source>
        <dbReference type="Proteomes" id="UP000030686"/>
    </source>
</evidence>
<organism evidence="1 2">
    <name type="scientific">Penicillium roqueforti (strain FM164)</name>
    <dbReference type="NCBI Taxonomy" id="1365484"/>
    <lineage>
        <taxon>Eukaryota</taxon>
        <taxon>Fungi</taxon>
        <taxon>Dikarya</taxon>
        <taxon>Ascomycota</taxon>
        <taxon>Pezizomycotina</taxon>
        <taxon>Eurotiomycetes</taxon>
        <taxon>Eurotiomycetidae</taxon>
        <taxon>Eurotiales</taxon>
        <taxon>Aspergillaceae</taxon>
        <taxon>Penicillium</taxon>
    </lineage>
</organism>
<sequence length="55" mass="6168">MVPINTKLYTNPTTDIYQTPDTCCHPQLLNPAVPVHMDMLKGSPSGEQLPQRYVL</sequence>
<protein>
    <submittedName>
        <fullName evidence="1">Genomic scaffold, ProqFM164S01</fullName>
    </submittedName>
</protein>
<dbReference type="EMBL" id="HG792015">
    <property type="protein sequence ID" value="CDM29180.1"/>
    <property type="molecule type" value="Genomic_DNA"/>
</dbReference>
<reference evidence="1" key="1">
    <citation type="journal article" date="2014" name="Nat. Commun.">
        <title>Multiple recent horizontal transfers of a large genomic region in cheese making fungi.</title>
        <authorList>
            <person name="Cheeseman K."/>
            <person name="Ropars J."/>
            <person name="Renault P."/>
            <person name="Dupont J."/>
            <person name="Gouzy J."/>
            <person name="Branca A."/>
            <person name="Abraham A.L."/>
            <person name="Ceppi M."/>
            <person name="Conseiller E."/>
            <person name="Debuchy R."/>
            <person name="Malagnac F."/>
            <person name="Goarin A."/>
            <person name="Silar P."/>
            <person name="Lacoste S."/>
            <person name="Sallet E."/>
            <person name="Bensimon A."/>
            <person name="Giraud T."/>
            <person name="Brygoo Y."/>
        </authorList>
    </citation>
    <scope>NUCLEOTIDE SEQUENCE [LARGE SCALE GENOMIC DNA]</scope>
    <source>
        <strain evidence="1">FM164</strain>
    </source>
</reference>
<name>W6PYT5_PENRF</name>
<proteinExistence type="predicted"/>